<organism evidence="2 3">
    <name type="scientific">Herbidospora solisilvae</name>
    <dbReference type="NCBI Taxonomy" id="2696284"/>
    <lineage>
        <taxon>Bacteria</taxon>
        <taxon>Bacillati</taxon>
        <taxon>Actinomycetota</taxon>
        <taxon>Actinomycetes</taxon>
        <taxon>Streptosporangiales</taxon>
        <taxon>Streptosporangiaceae</taxon>
        <taxon>Herbidospora</taxon>
    </lineage>
</organism>
<dbReference type="CDD" id="cd00093">
    <property type="entry name" value="HTH_XRE"/>
    <property type="match status" value="1"/>
</dbReference>
<dbReference type="SUPFAM" id="SSF47413">
    <property type="entry name" value="lambda repressor-like DNA-binding domains"/>
    <property type="match status" value="1"/>
</dbReference>
<evidence type="ECO:0000313" key="2">
    <source>
        <dbReference type="EMBL" id="NAS21896.1"/>
    </source>
</evidence>
<dbReference type="InterPro" id="IPR001387">
    <property type="entry name" value="Cro/C1-type_HTH"/>
</dbReference>
<name>A0A7C9NM52_9ACTN</name>
<dbReference type="Pfam" id="PF13560">
    <property type="entry name" value="HTH_31"/>
    <property type="match status" value="1"/>
</dbReference>
<dbReference type="Gene3D" id="3.30.450.180">
    <property type="match status" value="1"/>
</dbReference>
<dbReference type="PANTHER" id="PTHR35010:SF2">
    <property type="entry name" value="BLL4672 PROTEIN"/>
    <property type="match status" value="1"/>
</dbReference>
<dbReference type="EMBL" id="WXEW01000002">
    <property type="protein sequence ID" value="NAS21896.1"/>
    <property type="molecule type" value="Genomic_DNA"/>
</dbReference>
<dbReference type="Pfam" id="PF17765">
    <property type="entry name" value="MLTR_LBD"/>
    <property type="match status" value="1"/>
</dbReference>
<protein>
    <submittedName>
        <fullName evidence="2">Helix-turn-helix domain-containing protein</fullName>
    </submittedName>
</protein>
<dbReference type="GO" id="GO:0003677">
    <property type="term" value="F:DNA binding"/>
    <property type="evidence" value="ECO:0007669"/>
    <property type="project" value="InterPro"/>
</dbReference>
<dbReference type="InterPro" id="IPR010982">
    <property type="entry name" value="Lambda_DNA-bd_dom_sf"/>
</dbReference>
<reference evidence="2 3" key="1">
    <citation type="submission" date="2020-01" db="EMBL/GenBank/DDBJ databases">
        <title>Herbidospora sp. NEAU-GS84 nov., a novel actinomycete isolated from soil.</title>
        <authorList>
            <person name="Han L."/>
        </authorList>
    </citation>
    <scope>NUCLEOTIDE SEQUENCE [LARGE SCALE GENOMIC DNA]</scope>
    <source>
        <strain evidence="2 3">NEAU-GS84</strain>
    </source>
</reference>
<accession>A0A7C9NM52</accession>
<gene>
    <name evidence="2" type="ORF">GT755_09390</name>
</gene>
<feature type="domain" description="HTH cro/C1-type" evidence="1">
    <location>
        <begin position="9"/>
        <end position="81"/>
    </location>
</feature>
<dbReference type="RefSeq" id="WP_161479279.1">
    <property type="nucleotide sequence ID" value="NZ_WXEW01000002.1"/>
</dbReference>
<dbReference type="Gene3D" id="1.10.260.40">
    <property type="entry name" value="lambda repressor-like DNA-binding domains"/>
    <property type="match status" value="1"/>
</dbReference>
<dbReference type="AlphaFoldDB" id="A0A7C9NM52"/>
<comment type="caution">
    <text evidence="2">The sequence shown here is derived from an EMBL/GenBank/DDBJ whole genome shotgun (WGS) entry which is preliminary data.</text>
</comment>
<keyword evidence="3" id="KW-1185">Reference proteome</keyword>
<dbReference type="Proteomes" id="UP000479526">
    <property type="component" value="Unassembled WGS sequence"/>
</dbReference>
<dbReference type="InterPro" id="IPR041413">
    <property type="entry name" value="MLTR_LBD"/>
</dbReference>
<evidence type="ECO:0000313" key="3">
    <source>
        <dbReference type="Proteomes" id="UP000479526"/>
    </source>
</evidence>
<evidence type="ECO:0000259" key="1">
    <source>
        <dbReference type="SMART" id="SM00530"/>
    </source>
</evidence>
<dbReference type="SMART" id="SM00530">
    <property type="entry name" value="HTH_XRE"/>
    <property type="match status" value="1"/>
</dbReference>
<proteinExistence type="predicted"/>
<dbReference type="PANTHER" id="PTHR35010">
    <property type="entry name" value="BLL4672 PROTEIN-RELATED"/>
    <property type="match status" value="1"/>
</dbReference>
<sequence>MVRHELAAFLKNRRSRISPADVGLPPGTRRRTPGLRREEVAQLAGVGVTWYTWLEQGRPINVSGQVLDAVARTLKLDADEREHLYRLADVPGGVAGGPADDELDQAVRDILAGLDPLPAAVYNARYDVLAWNQAYAAIFCRMVTVPRCERNALWQMLIGPSCCAVMMNREEELPQMVATFRAAYARHLGEPAWTTFIDRLTVESAEFARMWATHDVTRSWRRTKILKHPAVGLLNLASTSLALGSPAESRVVVYTPADDASRANVQWLYEHKPGLDHDH</sequence>